<comment type="similarity">
    <text evidence="3">Belongs to the iron-sulfur dependent L-serine dehydratase family.</text>
</comment>
<dbReference type="RefSeq" id="WP_225911546.1">
    <property type="nucleotide sequence ID" value="NZ_AP024355.1"/>
</dbReference>
<dbReference type="SUPFAM" id="SSF143548">
    <property type="entry name" value="Serine metabolism enzymes domain"/>
    <property type="match status" value="1"/>
</dbReference>
<keyword evidence="7" id="KW-0479">Metal-binding</keyword>
<keyword evidence="15" id="KW-1185">Reference proteome</keyword>
<evidence type="ECO:0000256" key="10">
    <source>
        <dbReference type="ARBA" id="ARBA00023239"/>
    </source>
</evidence>
<evidence type="ECO:0000256" key="8">
    <source>
        <dbReference type="ARBA" id="ARBA00023004"/>
    </source>
</evidence>
<organism evidence="14 15">
    <name type="scientific">Desulfuromonas versatilis</name>
    <dbReference type="NCBI Taxonomy" id="2802975"/>
    <lineage>
        <taxon>Bacteria</taxon>
        <taxon>Pseudomonadati</taxon>
        <taxon>Thermodesulfobacteriota</taxon>
        <taxon>Desulfuromonadia</taxon>
        <taxon>Desulfuromonadales</taxon>
        <taxon>Desulfuromonadaceae</taxon>
        <taxon>Desulfuromonas</taxon>
    </lineage>
</organism>
<evidence type="ECO:0000256" key="2">
    <source>
        <dbReference type="ARBA" id="ARBA00004742"/>
    </source>
</evidence>
<proteinExistence type="inferred from homology"/>
<gene>
    <name evidence="14" type="ORF">DESUT3_33400</name>
</gene>
<evidence type="ECO:0000256" key="5">
    <source>
        <dbReference type="ARBA" id="ARBA00022432"/>
    </source>
</evidence>
<dbReference type="InterPro" id="IPR051318">
    <property type="entry name" value="Fe-S_L-Ser"/>
</dbReference>
<dbReference type="Gene3D" id="3.30.1330.90">
    <property type="entry name" value="D-3-phosphoglycerate dehydrogenase, domain 3"/>
    <property type="match status" value="2"/>
</dbReference>
<keyword evidence="6" id="KW-0004">4Fe-4S</keyword>
<dbReference type="InterPro" id="IPR005130">
    <property type="entry name" value="Ser_deHydtase-like_asu"/>
</dbReference>
<dbReference type="EMBL" id="AP024355">
    <property type="protein sequence ID" value="BCR06271.1"/>
    <property type="molecule type" value="Genomic_DNA"/>
</dbReference>
<evidence type="ECO:0000256" key="3">
    <source>
        <dbReference type="ARBA" id="ARBA00008636"/>
    </source>
</evidence>
<evidence type="ECO:0000256" key="6">
    <source>
        <dbReference type="ARBA" id="ARBA00022485"/>
    </source>
</evidence>
<evidence type="ECO:0000259" key="12">
    <source>
        <dbReference type="Pfam" id="PF03313"/>
    </source>
</evidence>
<dbReference type="PANTHER" id="PTHR30182">
    <property type="entry name" value="L-SERINE DEHYDRATASE"/>
    <property type="match status" value="1"/>
</dbReference>
<keyword evidence="10" id="KW-0456">Lyase</keyword>
<dbReference type="InterPro" id="IPR005131">
    <property type="entry name" value="Ser_deHydtase_bsu"/>
</dbReference>
<evidence type="ECO:0000259" key="13">
    <source>
        <dbReference type="Pfam" id="PF03315"/>
    </source>
</evidence>
<dbReference type="Pfam" id="PF03313">
    <property type="entry name" value="SDH_alpha"/>
    <property type="match status" value="1"/>
</dbReference>
<dbReference type="Proteomes" id="UP001319827">
    <property type="component" value="Chromosome"/>
</dbReference>
<evidence type="ECO:0000256" key="1">
    <source>
        <dbReference type="ARBA" id="ARBA00001966"/>
    </source>
</evidence>
<evidence type="ECO:0000313" key="14">
    <source>
        <dbReference type="EMBL" id="BCR06271.1"/>
    </source>
</evidence>
<evidence type="ECO:0000256" key="9">
    <source>
        <dbReference type="ARBA" id="ARBA00023014"/>
    </source>
</evidence>
<keyword evidence="9" id="KW-0411">Iron-sulfur</keyword>
<feature type="domain" description="Serine dehydratase beta chain" evidence="13">
    <location>
        <begin position="70"/>
        <end position="112"/>
    </location>
</feature>
<comment type="pathway">
    <text evidence="2">Carbohydrate biosynthesis; gluconeogenesis.</text>
</comment>
<keyword evidence="8" id="KW-0408">Iron</keyword>
<sequence length="402" mass="42908">METIRELFRIGTGPSSSHTMGPRKAAELFLAQVPDAACYRVTLFGALAATGRGHLTDRALEEVFGSRRLTLVWKPEEQLPLHPNALRFEALGASGEVLRSWDVYSVGGGALKGEGIAHTPRTVDCLETMDQVLERCAETGEAFWEYLESCEGKQIWGFLEEAWRVMSDSIERGLQAEGVLPGGLGLARKAHAFYRKAALYGPEFRQNALLCAYAYAVAEENASGGVIVTAPTCGASGVLPAVLRHLDEALGCGPKKIVRALATAGLVGNLVKHNASISGAEVGCQGEVGTACAMAAAAATQLYGGSIRQIEYAAEMGIEHHLGLTCDPVQGLVQIPCIERNAHAAARAMACCQFALLSDGVHKISFTEIVRVMKETGQALPPLYRETSGGGIAQAYRQRKKP</sequence>
<name>A0ABN6E1P7_9BACT</name>
<evidence type="ECO:0000256" key="11">
    <source>
        <dbReference type="ARBA" id="ARBA00049406"/>
    </source>
</evidence>
<feature type="domain" description="Serine dehydratase-like alpha subunit" evidence="12">
    <location>
        <begin position="151"/>
        <end position="393"/>
    </location>
</feature>
<evidence type="ECO:0000256" key="4">
    <source>
        <dbReference type="ARBA" id="ARBA00012093"/>
    </source>
</evidence>
<dbReference type="EC" id="4.3.1.17" evidence="4"/>
<keyword evidence="5" id="KW-0312">Gluconeogenesis</keyword>
<dbReference type="InterPro" id="IPR029009">
    <property type="entry name" value="ASB_dom_sf"/>
</dbReference>
<reference evidence="14 15" key="1">
    <citation type="journal article" date="2016" name="C (Basel)">
        <title>Selective Growth of and Electricity Production by Marine Exoelectrogenic Bacteria in Self-Aggregated Hydrogel of Microbially Reduced Graphene Oxide.</title>
        <authorList>
            <person name="Yoshida N."/>
            <person name="Goto Y."/>
            <person name="Miyata Y."/>
        </authorList>
    </citation>
    <scope>NUCLEOTIDE SEQUENCE [LARGE SCALE GENOMIC DNA]</scope>
    <source>
        <strain evidence="14 15">NIT-T3</strain>
    </source>
</reference>
<reference evidence="14 15" key="2">
    <citation type="journal article" date="2021" name="Int. J. Syst. Evol. Microbiol.">
        <title>Isolation and Polyphasic Characterization of Desulfuromonas versatilis sp. Nov., an Electrogenic Bacteria Capable of Versatile Metabolism Isolated from a Graphene Oxide-Reducing Enrichment Culture.</title>
        <authorList>
            <person name="Xie L."/>
            <person name="Yoshida N."/>
            <person name="Ishii S."/>
            <person name="Meng L."/>
        </authorList>
    </citation>
    <scope>NUCLEOTIDE SEQUENCE [LARGE SCALE GENOMIC DNA]</scope>
    <source>
        <strain evidence="14 15">NIT-T3</strain>
    </source>
</reference>
<comment type="catalytic activity">
    <reaction evidence="11">
        <text>L-serine = pyruvate + NH4(+)</text>
        <dbReference type="Rhea" id="RHEA:19169"/>
        <dbReference type="ChEBI" id="CHEBI:15361"/>
        <dbReference type="ChEBI" id="CHEBI:28938"/>
        <dbReference type="ChEBI" id="CHEBI:33384"/>
        <dbReference type="EC" id="4.3.1.17"/>
    </reaction>
</comment>
<comment type="cofactor">
    <cofactor evidence="1">
        <name>[4Fe-4S] cluster</name>
        <dbReference type="ChEBI" id="CHEBI:49883"/>
    </cofactor>
</comment>
<accession>A0ABN6E1P7</accession>
<feature type="domain" description="Serine dehydratase beta chain" evidence="13">
    <location>
        <begin position="5"/>
        <end position="60"/>
    </location>
</feature>
<evidence type="ECO:0000313" key="15">
    <source>
        <dbReference type="Proteomes" id="UP001319827"/>
    </source>
</evidence>
<protein>
    <recommendedName>
        <fullName evidence="4">L-serine ammonia-lyase</fullName>
        <ecNumber evidence="4">4.3.1.17</ecNumber>
    </recommendedName>
</protein>
<dbReference type="Pfam" id="PF03315">
    <property type="entry name" value="SDH_beta"/>
    <property type="match status" value="2"/>
</dbReference>
<dbReference type="PANTHER" id="PTHR30182:SF1">
    <property type="entry name" value="L-SERINE DEHYDRATASE 1"/>
    <property type="match status" value="1"/>
</dbReference>
<evidence type="ECO:0000256" key="7">
    <source>
        <dbReference type="ARBA" id="ARBA00022723"/>
    </source>
</evidence>